<proteinExistence type="predicted"/>
<organism evidence="4">
    <name type="scientific">Propionibacterium freudenreichii subsp. freudenreichii</name>
    <dbReference type="NCBI Taxonomy" id="66712"/>
    <lineage>
        <taxon>Bacteria</taxon>
        <taxon>Bacillati</taxon>
        <taxon>Actinomycetota</taxon>
        <taxon>Actinomycetes</taxon>
        <taxon>Propionibacteriales</taxon>
        <taxon>Propionibacteriaceae</taxon>
        <taxon>Propionibacterium</taxon>
    </lineage>
</organism>
<evidence type="ECO:0000256" key="1">
    <source>
        <dbReference type="ARBA" id="ARBA00022801"/>
    </source>
</evidence>
<accession>A0A068VTN6</accession>
<evidence type="ECO:0000313" key="4">
    <source>
        <dbReference type="EMBL" id="CEP27712.1"/>
    </source>
</evidence>
<dbReference type="GeneID" id="61221482"/>
<dbReference type="RefSeq" id="WP_013161776.1">
    <property type="nucleotide sequence ID" value="NZ_CP010341.1"/>
</dbReference>
<dbReference type="InterPro" id="IPR001910">
    <property type="entry name" value="Inosine/uridine_hydrolase_dom"/>
</dbReference>
<dbReference type="InterPro" id="IPR036452">
    <property type="entry name" value="Ribo_hydro-like"/>
</dbReference>
<keyword evidence="2 4" id="KW-0326">Glycosidase</keyword>
<dbReference type="Gene3D" id="3.90.245.10">
    <property type="entry name" value="Ribonucleoside hydrolase-like"/>
    <property type="match status" value="1"/>
</dbReference>
<dbReference type="PATRIC" id="fig|66712.6.peg.1866"/>
<dbReference type="PANTHER" id="PTHR12304:SF4">
    <property type="entry name" value="URIDINE NUCLEOSIDASE"/>
    <property type="match status" value="1"/>
</dbReference>
<evidence type="ECO:0000259" key="3">
    <source>
        <dbReference type="Pfam" id="PF01156"/>
    </source>
</evidence>
<reference evidence="4" key="1">
    <citation type="submission" date="2014-08" db="EMBL/GenBank/DDBJ databases">
        <authorList>
            <person name="Falentin Helene"/>
        </authorList>
    </citation>
    <scope>NUCLEOTIDE SEQUENCE</scope>
</reference>
<sequence length="337" mass="35543">MRIIADVDTGIDDALALVAVAAHVDAELVGVTTTTGNTTSHLAARNSAAVLSLVGRDDVPVLVGSSKPLEVPVATTPETHGEFGLGYSTAPEAITGPFSEHGIEELWLPELREHPGQTTLLVTGPLTNLAIALRAEPELPRLARRVVIMGGAFNYPGNTTPSAEWNAWCDPHAAAEVYAAFSGLEADRLPIVAGLNVTETVELTPADLDELAIGAGARPPHLTARSARDVGPADTGVPLVNLVTDALRFYFEFHADHGYGYLAQVHDLLAAQIALGEVDPTMSPQWVGVEKESALTRGTTVADFRQLLHRPANARVVTAVDARASVEAFKASVARLI</sequence>
<dbReference type="SUPFAM" id="SSF53590">
    <property type="entry name" value="Nucleoside hydrolase"/>
    <property type="match status" value="1"/>
</dbReference>
<dbReference type="EC" id="3.2.2.1" evidence="4"/>
<feature type="domain" description="Inosine/uridine-preferring nucleoside hydrolase" evidence="3">
    <location>
        <begin position="3"/>
        <end position="324"/>
    </location>
</feature>
<dbReference type="Pfam" id="PF01156">
    <property type="entry name" value="IU_nuc_hydro"/>
    <property type="match status" value="1"/>
</dbReference>
<dbReference type="InterPro" id="IPR023186">
    <property type="entry name" value="IUNH"/>
</dbReference>
<dbReference type="GO" id="GO:0006152">
    <property type="term" value="P:purine nucleoside catabolic process"/>
    <property type="evidence" value="ECO:0007669"/>
    <property type="project" value="TreeGrafter"/>
</dbReference>
<dbReference type="GO" id="GO:0008477">
    <property type="term" value="F:purine nucleosidase activity"/>
    <property type="evidence" value="ECO:0007669"/>
    <property type="project" value="UniProtKB-EC"/>
</dbReference>
<dbReference type="KEGG" id="pfre:RM25_1839"/>
<dbReference type="AlphaFoldDB" id="A0A068VTN6"/>
<evidence type="ECO:0000256" key="2">
    <source>
        <dbReference type="ARBA" id="ARBA00023295"/>
    </source>
</evidence>
<dbReference type="EMBL" id="LM676443">
    <property type="protein sequence ID" value="CEP27712.1"/>
    <property type="molecule type" value="Genomic_DNA"/>
</dbReference>
<dbReference type="PANTHER" id="PTHR12304">
    <property type="entry name" value="INOSINE-URIDINE PREFERRING NUCLEOSIDE HYDROLASE"/>
    <property type="match status" value="1"/>
</dbReference>
<gene>
    <name evidence="4" type="primary">iunH</name>
    <name evidence="4" type="ORF">PFCIRM138_05595</name>
</gene>
<protein>
    <submittedName>
        <fullName evidence="4">Inosine/uridine-preferring nucleoside hydrolase (Purine nucleosidase)</fullName>
        <ecNumber evidence="4">3.2.2.1</ecNumber>
    </submittedName>
</protein>
<keyword evidence="1 4" id="KW-0378">Hydrolase</keyword>
<name>A0A068VTN6_PROFF</name>
<dbReference type="GO" id="GO:0005829">
    <property type="term" value="C:cytosol"/>
    <property type="evidence" value="ECO:0007669"/>
    <property type="project" value="TreeGrafter"/>
</dbReference>